<feature type="binding site" evidence="6">
    <location>
        <begin position="13"/>
        <end position="15"/>
    </location>
    <ligand>
        <name>N(1)-(5-phospho-beta-D-ribosyl)glycinamide</name>
        <dbReference type="ChEBI" id="CHEBI:143788"/>
    </ligand>
</feature>
<dbReference type="PANTHER" id="PTHR43369:SF2">
    <property type="entry name" value="PHOSPHORIBOSYLGLYCINAMIDE FORMYLTRANSFERASE"/>
    <property type="match status" value="1"/>
</dbReference>
<organism evidence="8 9">
    <name type="scientific">Bartonella koehlerae C-29</name>
    <dbReference type="NCBI Taxonomy" id="1134510"/>
    <lineage>
        <taxon>Bacteria</taxon>
        <taxon>Pseudomonadati</taxon>
        <taxon>Pseudomonadota</taxon>
        <taxon>Alphaproteobacteria</taxon>
        <taxon>Hyphomicrobiales</taxon>
        <taxon>Bartonellaceae</taxon>
        <taxon>Bartonella</taxon>
    </lineage>
</organism>
<comment type="function">
    <text evidence="6">Catalyzes the transfer of a formyl group from 10-formyltetrahydrofolate to 5-phospho-ribosyl-glycinamide (GAR), producing 5-phospho-ribosyl-N-formylglycinamide (FGAR) and tetrahydrofolate.</text>
</comment>
<protein>
    <recommendedName>
        <fullName evidence="6">Phosphoribosylglycinamide formyltransferase</fullName>
        <ecNumber evidence="6">2.1.2.2</ecNumber>
    </recommendedName>
    <alternativeName>
        <fullName evidence="6">5'-phosphoribosylglycinamide transformylase</fullName>
    </alternativeName>
    <alternativeName>
        <fullName evidence="6">GAR transformylase</fullName>
        <shortName evidence="6">GART</shortName>
    </alternativeName>
</protein>
<evidence type="ECO:0000256" key="4">
    <source>
        <dbReference type="ARBA" id="ARBA00038440"/>
    </source>
</evidence>
<dbReference type="GO" id="GO:0004644">
    <property type="term" value="F:phosphoribosylglycinamide formyltransferase activity"/>
    <property type="evidence" value="ECO:0007669"/>
    <property type="project" value="UniProtKB-UniRule"/>
</dbReference>
<feature type="binding site" evidence="6">
    <location>
        <position position="66"/>
    </location>
    <ligand>
        <name>(6R)-10-formyltetrahydrofolate</name>
        <dbReference type="ChEBI" id="CHEBI:195366"/>
    </ligand>
</feature>
<dbReference type="eggNOG" id="COG0299">
    <property type="taxonomic scope" value="Bacteria"/>
</dbReference>
<dbReference type="EC" id="2.1.2.2" evidence="6"/>
<dbReference type="NCBIfam" id="TIGR00639">
    <property type="entry name" value="PurN"/>
    <property type="match status" value="1"/>
</dbReference>
<dbReference type="STRING" id="1134510.O9A_01073"/>
<dbReference type="Gene3D" id="3.40.50.170">
    <property type="entry name" value="Formyl transferase, N-terminal domain"/>
    <property type="match status" value="1"/>
</dbReference>
<comment type="pathway">
    <text evidence="1 6">Purine metabolism; IMP biosynthesis via de novo pathway; N(2)-formyl-N(1)-(5-phospho-D-ribosyl)glycinamide from N(1)-(5-phospho-D-ribosyl)glycinamide (10-formyl THF route): step 1/1.</text>
</comment>
<gene>
    <name evidence="6" type="primary">purN</name>
    <name evidence="8" type="ORF">O9A_01073</name>
</gene>
<evidence type="ECO:0000259" key="7">
    <source>
        <dbReference type="Pfam" id="PF00551"/>
    </source>
</evidence>
<evidence type="ECO:0000256" key="3">
    <source>
        <dbReference type="ARBA" id="ARBA00022755"/>
    </source>
</evidence>
<dbReference type="HOGENOM" id="CLU_038395_1_1_5"/>
<keyword evidence="2 6" id="KW-0808">Transferase</keyword>
<feature type="active site" description="Proton donor" evidence="6">
    <location>
        <position position="110"/>
    </location>
</feature>
<proteinExistence type="inferred from homology"/>
<comment type="caution">
    <text evidence="8">The sequence shown here is derived from an EMBL/GenBank/DDBJ whole genome shotgun (WGS) entry which is preliminary data.</text>
</comment>
<reference evidence="8 9" key="1">
    <citation type="submission" date="2012-04" db="EMBL/GenBank/DDBJ databases">
        <title>The Genome Sequence of Bartonella koehlerae C-29.</title>
        <authorList>
            <consortium name="The Broad Institute Genome Sequencing Platform"/>
            <consortium name="The Broad Institute Genome Sequencing Center for Infectious Disease"/>
            <person name="Feldgarden M."/>
            <person name="Kirby J."/>
            <person name="Kosoy M."/>
            <person name="Birtles R."/>
            <person name="Probert W.S."/>
            <person name="Chiaraviglio L."/>
            <person name="Walker B."/>
            <person name="Young S.K."/>
            <person name="Zeng Q."/>
            <person name="Gargeya S."/>
            <person name="Fitzgerald M."/>
            <person name="Haas B."/>
            <person name="Abouelleil A."/>
            <person name="Alvarado L."/>
            <person name="Arachchi H.M."/>
            <person name="Berlin A.M."/>
            <person name="Chapman S.B."/>
            <person name="Goldberg J."/>
            <person name="Griggs A."/>
            <person name="Gujja S."/>
            <person name="Hansen M."/>
            <person name="Howarth C."/>
            <person name="Imamovic A."/>
            <person name="Larimer J."/>
            <person name="McCowen C."/>
            <person name="Montmayeur A."/>
            <person name="Murphy C."/>
            <person name="Neiman D."/>
            <person name="Pearson M."/>
            <person name="Priest M."/>
            <person name="Roberts A."/>
            <person name="Saif S."/>
            <person name="Shea T."/>
            <person name="Sisk P."/>
            <person name="Sykes S."/>
            <person name="Wortman J."/>
            <person name="Nusbaum C."/>
            <person name="Birren B."/>
        </authorList>
    </citation>
    <scope>NUCLEOTIDE SEQUENCE [LARGE SCALE GENOMIC DNA]</scope>
    <source>
        <strain evidence="8 9">C-29</strain>
    </source>
</reference>
<dbReference type="Pfam" id="PF00551">
    <property type="entry name" value="Formyl_trans_N"/>
    <property type="match status" value="1"/>
</dbReference>
<dbReference type="InterPro" id="IPR004607">
    <property type="entry name" value="GART"/>
</dbReference>
<dbReference type="PROSITE" id="PS00373">
    <property type="entry name" value="GART"/>
    <property type="match status" value="1"/>
</dbReference>
<feature type="binding site" evidence="6">
    <location>
        <position position="108"/>
    </location>
    <ligand>
        <name>(6R)-10-formyltetrahydrofolate</name>
        <dbReference type="ChEBI" id="CHEBI:195366"/>
    </ligand>
</feature>
<evidence type="ECO:0000256" key="1">
    <source>
        <dbReference type="ARBA" id="ARBA00005054"/>
    </source>
</evidence>
<evidence type="ECO:0000313" key="8">
    <source>
        <dbReference type="EMBL" id="KEC54882.1"/>
    </source>
</evidence>
<dbReference type="HAMAP" id="MF_01930">
    <property type="entry name" value="PurN"/>
    <property type="match status" value="1"/>
</dbReference>
<dbReference type="EMBL" id="AHPL01000009">
    <property type="protein sequence ID" value="KEC54882.1"/>
    <property type="molecule type" value="Genomic_DNA"/>
</dbReference>
<evidence type="ECO:0000256" key="6">
    <source>
        <dbReference type="HAMAP-Rule" id="MF_01930"/>
    </source>
</evidence>
<dbReference type="InterPro" id="IPR036477">
    <property type="entry name" value="Formyl_transf_N_sf"/>
</dbReference>
<evidence type="ECO:0000256" key="2">
    <source>
        <dbReference type="ARBA" id="ARBA00022679"/>
    </source>
</evidence>
<dbReference type="UniPathway" id="UPA00074">
    <property type="reaction ID" value="UER00126"/>
</dbReference>
<evidence type="ECO:0000313" key="9">
    <source>
        <dbReference type="Proteomes" id="UP000027015"/>
    </source>
</evidence>
<dbReference type="AlphaFoldDB" id="A0A067WG33"/>
<name>A0A067WG33_9HYPH</name>
<dbReference type="SUPFAM" id="SSF53328">
    <property type="entry name" value="Formyltransferase"/>
    <property type="match status" value="1"/>
</dbReference>
<dbReference type="OrthoDB" id="9806170at2"/>
<dbReference type="PATRIC" id="fig|1134510.3.peg.1210"/>
<dbReference type="GO" id="GO:0005829">
    <property type="term" value="C:cytosol"/>
    <property type="evidence" value="ECO:0007669"/>
    <property type="project" value="TreeGrafter"/>
</dbReference>
<dbReference type="InterPro" id="IPR002376">
    <property type="entry name" value="Formyl_transf_N"/>
</dbReference>
<dbReference type="RefSeq" id="WP_034459421.1">
    <property type="nucleotide sequence ID" value="NZ_CADEAH010000006.1"/>
</dbReference>
<feature type="site" description="Raises pKa of active site His" evidence="6">
    <location>
        <position position="146"/>
    </location>
</feature>
<feature type="binding site" evidence="6">
    <location>
        <begin position="91"/>
        <end position="94"/>
    </location>
    <ligand>
        <name>(6R)-10-formyltetrahydrofolate</name>
        <dbReference type="ChEBI" id="CHEBI:195366"/>
    </ligand>
</feature>
<dbReference type="PANTHER" id="PTHR43369">
    <property type="entry name" value="PHOSPHORIBOSYLGLYCINAMIDE FORMYLTRANSFERASE"/>
    <property type="match status" value="1"/>
</dbReference>
<keyword evidence="3 6" id="KW-0658">Purine biosynthesis</keyword>
<dbReference type="GO" id="GO:0006189">
    <property type="term" value="P:'de novo' IMP biosynthetic process"/>
    <property type="evidence" value="ECO:0007669"/>
    <property type="project" value="UniProtKB-UniRule"/>
</dbReference>
<dbReference type="FunFam" id="3.40.50.170:FF:000007">
    <property type="entry name" value="Phosphoribosylglycinamide formyltransferase"/>
    <property type="match status" value="1"/>
</dbReference>
<comment type="similarity">
    <text evidence="4 6">Belongs to the GART family.</text>
</comment>
<accession>A0A067WG33</accession>
<dbReference type="Proteomes" id="UP000027015">
    <property type="component" value="Unassembled WGS sequence"/>
</dbReference>
<comment type="catalytic activity">
    <reaction evidence="5 6">
        <text>N(1)-(5-phospho-beta-D-ribosyl)glycinamide + (6R)-10-formyltetrahydrofolate = N(2)-formyl-N(1)-(5-phospho-beta-D-ribosyl)glycinamide + (6S)-5,6,7,8-tetrahydrofolate + H(+)</text>
        <dbReference type="Rhea" id="RHEA:15053"/>
        <dbReference type="ChEBI" id="CHEBI:15378"/>
        <dbReference type="ChEBI" id="CHEBI:57453"/>
        <dbReference type="ChEBI" id="CHEBI:143788"/>
        <dbReference type="ChEBI" id="CHEBI:147286"/>
        <dbReference type="ChEBI" id="CHEBI:195366"/>
        <dbReference type="EC" id="2.1.2.2"/>
    </reaction>
</comment>
<dbReference type="CDD" id="cd08645">
    <property type="entry name" value="FMT_core_GART"/>
    <property type="match status" value="1"/>
</dbReference>
<feature type="domain" description="Formyl transferase N-terminal" evidence="7">
    <location>
        <begin position="3"/>
        <end position="183"/>
    </location>
</feature>
<evidence type="ECO:0000256" key="5">
    <source>
        <dbReference type="ARBA" id="ARBA00047664"/>
    </source>
</evidence>
<dbReference type="InterPro" id="IPR001555">
    <property type="entry name" value="GART_AS"/>
</dbReference>
<sequence>MKKKIVVFISGNGSNMVALVKASKQKKYPAEITAVICDNPHANGIEKARDNHLPIRIIDRKNYPTKEVYEESIFKVLAEYQPDLICFAGYMRLISTRFVKLYEGKILNIHPSLLPSFKGLKTHERVLQAGVKITGCTVHLVTEDMDSGKILAQAAVPVCPNDTADSLAQRVLKVEHKLYPEALKAFIEGNKKVTDAQQQLLSF</sequence>
<keyword evidence="9" id="KW-1185">Reference proteome</keyword>